<evidence type="ECO:0000256" key="1">
    <source>
        <dbReference type="SAM" id="MobiDB-lite"/>
    </source>
</evidence>
<dbReference type="KEGG" id="tva:4767125"/>
<evidence type="ECO:0000259" key="2">
    <source>
        <dbReference type="Pfam" id="PF17800"/>
    </source>
</evidence>
<feature type="region of interest" description="Disordered" evidence="1">
    <location>
        <begin position="102"/>
        <end position="166"/>
    </location>
</feature>
<dbReference type="Proteomes" id="UP000001542">
    <property type="component" value="Unassembled WGS sequence"/>
</dbReference>
<feature type="compositionally biased region" description="Low complexity" evidence="1">
    <location>
        <begin position="111"/>
        <end position="120"/>
    </location>
</feature>
<organism evidence="3 4">
    <name type="scientific">Trichomonas vaginalis (strain ATCC PRA-98 / G3)</name>
    <dbReference type="NCBI Taxonomy" id="412133"/>
    <lineage>
        <taxon>Eukaryota</taxon>
        <taxon>Metamonada</taxon>
        <taxon>Parabasalia</taxon>
        <taxon>Trichomonadida</taxon>
        <taxon>Trichomonadidae</taxon>
        <taxon>Trichomonas</taxon>
    </lineage>
</organism>
<keyword evidence="4" id="KW-1185">Reference proteome</keyword>
<dbReference type="Gene3D" id="2.60.120.340">
    <property type="entry name" value="Nucleoplasmin core domain"/>
    <property type="match status" value="1"/>
</dbReference>
<dbReference type="OrthoDB" id="1902587at2759"/>
<dbReference type="AlphaFoldDB" id="A2EDP4"/>
<dbReference type="VEuPathDB" id="TrichDB:TVAGG3_0944670"/>
<feature type="domain" description="Nucleoplasmin-like" evidence="2">
    <location>
        <begin position="5"/>
        <end position="93"/>
    </location>
</feature>
<proteinExistence type="predicted"/>
<protein>
    <recommendedName>
        <fullName evidence="2">Nucleoplasmin-like domain-containing protein</fullName>
    </recommendedName>
</protein>
<accession>A2EDP4</accession>
<dbReference type="VEuPathDB" id="TrichDB:TVAG_308980"/>
<gene>
    <name evidence="3" type="ORF">TVAG_308980</name>
</gene>
<reference evidence="3" key="2">
    <citation type="journal article" date="2007" name="Science">
        <title>Draft genome sequence of the sexually transmitted pathogen Trichomonas vaginalis.</title>
        <authorList>
            <person name="Carlton J.M."/>
            <person name="Hirt R.P."/>
            <person name="Silva J.C."/>
            <person name="Delcher A.L."/>
            <person name="Schatz M."/>
            <person name="Zhao Q."/>
            <person name="Wortman J.R."/>
            <person name="Bidwell S.L."/>
            <person name="Alsmark U.C.M."/>
            <person name="Besteiro S."/>
            <person name="Sicheritz-Ponten T."/>
            <person name="Noel C.J."/>
            <person name="Dacks J.B."/>
            <person name="Foster P.G."/>
            <person name="Simillion C."/>
            <person name="Van de Peer Y."/>
            <person name="Miranda-Saavedra D."/>
            <person name="Barton G.J."/>
            <person name="Westrop G.D."/>
            <person name="Mueller S."/>
            <person name="Dessi D."/>
            <person name="Fiori P.L."/>
            <person name="Ren Q."/>
            <person name="Paulsen I."/>
            <person name="Zhang H."/>
            <person name="Bastida-Corcuera F.D."/>
            <person name="Simoes-Barbosa A."/>
            <person name="Brown M.T."/>
            <person name="Hayes R.D."/>
            <person name="Mukherjee M."/>
            <person name="Okumura C.Y."/>
            <person name="Schneider R."/>
            <person name="Smith A.J."/>
            <person name="Vanacova S."/>
            <person name="Villalvazo M."/>
            <person name="Haas B.J."/>
            <person name="Pertea M."/>
            <person name="Feldblyum T.V."/>
            <person name="Utterback T.R."/>
            <person name="Shu C.L."/>
            <person name="Osoegawa K."/>
            <person name="de Jong P.J."/>
            <person name="Hrdy I."/>
            <person name="Horvathova L."/>
            <person name="Zubacova Z."/>
            <person name="Dolezal P."/>
            <person name="Malik S.B."/>
            <person name="Logsdon J.M. Jr."/>
            <person name="Henze K."/>
            <person name="Gupta A."/>
            <person name="Wang C.C."/>
            <person name="Dunne R.L."/>
            <person name="Upcroft J.A."/>
            <person name="Upcroft P."/>
            <person name="White O."/>
            <person name="Salzberg S.L."/>
            <person name="Tang P."/>
            <person name="Chiu C.-H."/>
            <person name="Lee Y.-S."/>
            <person name="Embley T.M."/>
            <person name="Coombs G.H."/>
            <person name="Mottram J.C."/>
            <person name="Tachezy J."/>
            <person name="Fraser-Liggett C.M."/>
            <person name="Johnson P.J."/>
        </authorList>
    </citation>
    <scope>NUCLEOTIDE SEQUENCE [LARGE SCALE GENOMIC DNA]</scope>
    <source>
        <strain evidence="3">G3</strain>
    </source>
</reference>
<dbReference type="OMA" id="WKYTENI"/>
<feature type="compositionally biased region" description="Acidic residues" evidence="1">
    <location>
        <begin position="121"/>
        <end position="149"/>
    </location>
</feature>
<evidence type="ECO:0000313" key="4">
    <source>
        <dbReference type="Proteomes" id="UP000001542"/>
    </source>
</evidence>
<dbReference type="InterPro" id="IPR041232">
    <property type="entry name" value="NPL"/>
</dbReference>
<dbReference type="InParanoid" id="A2EDP4"/>
<reference evidence="3" key="1">
    <citation type="submission" date="2006-10" db="EMBL/GenBank/DDBJ databases">
        <authorList>
            <person name="Amadeo P."/>
            <person name="Zhao Q."/>
            <person name="Wortman J."/>
            <person name="Fraser-Liggett C."/>
            <person name="Carlton J."/>
        </authorList>
    </citation>
    <scope>NUCLEOTIDE SEQUENCE</scope>
    <source>
        <strain evidence="3">G3</strain>
    </source>
</reference>
<dbReference type="EMBL" id="DS113362">
    <property type="protein sequence ID" value="EAY09209.1"/>
    <property type="molecule type" value="Genomic_DNA"/>
</dbReference>
<evidence type="ECO:0000313" key="3">
    <source>
        <dbReference type="EMBL" id="EAY09209.1"/>
    </source>
</evidence>
<dbReference type="RefSeq" id="XP_001321432.1">
    <property type="nucleotide sequence ID" value="XM_001321397.1"/>
</dbReference>
<dbReference type="SMR" id="A2EDP4"/>
<dbReference type="STRING" id="5722.A2EDP4"/>
<dbReference type="Pfam" id="PF17800">
    <property type="entry name" value="NPL"/>
    <property type="match status" value="1"/>
</dbReference>
<name>A2EDP4_TRIV3</name>
<sequence length="257" mass="28908">MNNTFFGAKIIPNNYYKAHTRHDLVLTRAILDPEASEDAHSRLFLQIEKTDGPIADLYGSQNISLPLNIHVSAGFQITFRVAGDAPVYVSGYFEPDRQMSRYRKVEDDSSSNHYYYSDSENNSDEEEDSNDNEESNQESENVDPDEVGSSDDPNKIPKGSDPLNPANETLVTEWKYTENIPEKALQKIMKGGFYTEGKTAYVLLDKVDSMSISSAVLSEGIKVVHAVYIKPDIRLLNFIAHLCRIDVKLKYSTIVQA</sequence>